<proteinExistence type="predicted"/>
<dbReference type="WBParaSite" id="nRc.2.0.1.t41542-RA">
    <property type="protein sequence ID" value="nRc.2.0.1.t41542-RA"/>
    <property type="gene ID" value="nRc.2.0.1.g41542"/>
</dbReference>
<evidence type="ECO:0000313" key="2">
    <source>
        <dbReference type="Proteomes" id="UP000887565"/>
    </source>
</evidence>
<feature type="compositionally biased region" description="Acidic residues" evidence="1">
    <location>
        <begin position="41"/>
        <end position="63"/>
    </location>
</feature>
<dbReference type="Proteomes" id="UP000887565">
    <property type="component" value="Unplaced"/>
</dbReference>
<evidence type="ECO:0000256" key="1">
    <source>
        <dbReference type="SAM" id="MobiDB-lite"/>
    </source>
</evidence>
<organism evidence="2 3">
    <name type="scientific">Romanomermis culicivorax</name>
    <name type="common">Nematode worm</name>
    <dbReference type="NCBI Taxonomy" id="13658"/>
    <lineage>
        <taxon>Eukaryota</taxon>
        <taxon>Metazoa</taxon>
        <taxon>Ecdysozoa</taxon>
        <taxon>Nematoda</taxon>
        <taxon>Enoplea</taxon>
        <taxon>Dorylaimia</taxon>
        <taxon>Mermithida</taxon>
        <taxon>Mermithoidea</taxon>
        <taxon>Mermithidae</taxon>
        <taxon>Romanomermis</taxon>
    </lineage>
</organism>
<sequence>MAVVEAIASGQPLLAQDHEENNTHQHLLAEPRPKISWSAGSDEDDKDESKEEEEKDKDEEGDS</sequence>
<name>A0A915KTT5_ROMCU</name>
<reference evidence="3" key="1">
    <citation type="submission" date="2022-11" db="UniProtKB">
        <authorList>
            <consortium name="WormBaseParasite"/>
        </authorList>
    </citation>
    <scope>IDENTIFICATION</scope>
</reference>
<accession>A0A915KTT5</accession>
<evidence type="ECO:0000313" key="3">
    <source>
        <dbReference type="WBParaSite" id="nRc.2.0.1.t41542-RA"/>
    </source>
</evidence>
<keyword evidence="2" id="KW-1185">Reference proteome</keyword>
<protein>
    <submittedName>
        <fullName evidence="3">Uncharacterized protein</fullName>
    </submittedName>
</protein>
<feature type="compositionally biased region" description="Basic and acidic residues" evidence="1">
    <location>
        <begin position="16"/>
        <end position="33"/>
    </location>
</feature>
<dbReference type="AlphaFoldDB" id="A0A915KTT5"/>
<feature type="region of interest" description="Disordered" evidence="1">
    <location>
        <begin position="1"/>
        <end position="63"/>
    </location>
</feature>